<gene>
    <name evidence="1" type="ORF">TCIL3000_0_07760</name>
</gene>
<dbReference type="Proteomes" id="UP000000702">
    <property type="component" value="Unassembled WGS sequence"/>
</dbReference>
<protein>
    <submittedName>
        <fullName evidence="1">Uncharacterized protein</fullName>
    </submittedName>
</protein>
<accession>F9WEQ0</accession>
<comment type="caution">
    <text evidence="1">The sequence shown here is derived from an EMBL/GenBank/DDBJ whole genome shotgun (WGS) entry which is preliminary data.</text>
</comment>
<reference evidence="1 2" key="2">
    <citation type="journal article" date="2012" name="Proc. Natl. Acad. Sci. U.S.A.">
        <title>Antigenic diversity is generated by distinct evolutionary mechanisms in African trypanosome species.</title>
        <authorList>
            <person name="Jackson A.P."/>
            <person name="Berry A."/>
            <person name="Aslett M."/>
            <person name="Allison H.C."/>
            <person name="Burton P."/>
            <person name="Vavrova-Anderson J."/>
            <person name="Brown R."/>
            <person name="Browne H."/>
            <person name="Corton N."/>
            <person name="Hauser H."/>
            <person name="Gamble J."/>
            <person name="Gilderthorp R."/>
            <person name="Marcello L."/>
            <person name="McQuillan J."/>
            <person name="Otto T.D."/>
            <person name="Quail M.A."/>
            <person name="Sanders M.J."/>
            <person name="van Tonder A."/>
            <person name="Ginger M.L."/>
            <person name="Field M.C."/>
            <person name="Barry J.D."/>
            <person name="Hertz-Fowler C."/>
            <person name="Berriman M."/>
        </authorList>
    </citation>
    <scope>NUCLEOTIDE SEQUENCE [LARGE SCALE GENOMIC DNA]</scope>
    <source>
        <strain evidence="1 2">IL3000</strain>
    </source>
</reference>
<dbReference type="AlphaFoldDB" id="F9WEQ0"/>
<name>F9WEQ0_TRYCI</name>
<evidence type="ECO:0000313" key="1">
    <source>
        <dbReference type="EMBL" id="CCD15764.1"/>
    </source>
</evidence>
<dbReference type="EMBL" id="CAEQ01002049">
    <property type="protein sequence ID" value="CCD15764.1"/>
    <property type="molecule type" value="Genomic_DNA"/>
</dbReference>
<reference evidence="2" key="1">
    <citation type="submission" date="2011-07" db="EMBL/GenBank/DDBJ databases">
        <title>Divergent evolution of antigenic variation in African trypanosomes.</title>
        <authorList>
            <person name="Jackson A.P."/>
            <person name="Berry A."/>
            <person name="Allison H.C."/>
            <person name="Burton P."/>
            <person name="Anderson J."/>
            <person name="Aslett M."/>
            <person name="Brown R."/>
            <person name="Corton N."/>
            <person name="Harris D."/>
            <person name="Hauser H."/>
            <person name="Gamble J."/>
            <person name="Gilderthorp R."/>
            <person name="McQuillan J."/>
            <person name="Quail M.A."/>
            <person name="Sanders M."/>
            <person name="Van Tonder A."/>
            <person name="Ginger M.L."/>
            <person name="Donelson J.E."/>
            <person name="Field M.C."/>
            <person name="Barry J.D."/>
            <person name="Berriman M."/>
            <person name="Hertz-Fowler C."/>
        </authorList>
    </citation>
    <scope>NUCLEOTIDE SEQUENCE [LARGE SCALE GENOMIC DNA]</scope>
    <source>
        <strain evidence="2">IL3000</strain>
    </source>
</reference>
<evidence type="ECO:0000313" key="2">
    <source>
        <dbReference type="Proteomes" id="UP000000702"/>
    </source>
</evidence>
<proteinExistence type="predicted"/>
<organism evidence="1 2">
    <name type="scientific">Trypanosoma congolense (strain IL3000)</name>
    <dbReference type="NCBI Taxonomy" id="1068625"/>
    <lineage>
        <taxon>Eukaryota</taxon>
        <taxon>Discoba</taxon>
        <taxon>Euglenozoa</taxon>
        <taxon>Kinetoplastea</taxon>
        <taxon>Metakinetoplastina</taxon>
        <taxon>Trypanosomatida</taxon>
        <taxon>Trypanosomatidae</taxon>
        <taxon>Trypanosoma</taxon>
        <taxon>Nannomonas</taxon>
    </lineage>
</organism>
<sequence>MHRNRTGTHLPPLCRGRGGRVGWTSRDSFGDRSTYHTSCVGFLESRTLGAGPLLNPRCRQFQSLFQKWPFSKLFVMLSLLAHSQKLLQKPPTPCRGPRVCPNCTLAKRPPTSQQ</sequence>
<keyword evidence="2" id="KW-1185">Reference proteome</keyword>